<feature type="domain" description="DUF5615" evidence="1">
    <location>
        <begin position="1"/>
        <end position="92"/>
    </location>
</feature>
<dbReference type="AlphaFoldDB" id="A0A518DFG3"/>
<name>A0A518DFG3_9BACT</name>
<evidence type="ECO:0000313" key="3">
    <source>
        <dbReference type="Proteomes" id="UP000317429"/>
    </source>
</evidence>
<protein>
    <recommendedName>
        <fullName evidence="1">DUF5615 domain-containing protein</fullName>
    </recommendedName>
</protein>
<reference evidence="2 3" key="1">
    <citation type="submission" date="2019-02" db="EMBL/GenBank/DDBJ databases">
        <title>Deep-cultivation of Planctomycetes and their phenomic and genomic characterization uncovers novel biology.</title>
        <authorList>
            <person name="Wiegand S."/>
            <person name="Jogler M."/>
            <person name="Boedeker C."/>
            <person name="Pinto D."/>
            <person name="Vollmers J."/>
            <person name="Rivas-Marin E."/>
            <person name="Kohn T."/>
            <person name="Peeters S.H."/>
            <person name="Heuer A."/>
            <person name="Rast P."/>
            <person name="Oberbeckmann S."/>
            <person name="Bunk B."/>
            <person name="Jeske O."/>
            <person name="Meyerdierks A."/>
            <person name="Storesund J.E."/>
            <person name="Kallscheuer N."/>
            <person name="Luecker S."/>
            <person name="Lage O.M."/>
            <person name="Pohl T."/>
            <person name="Merkel B.J."/>
            <person name="Hornburger P."/>
            <person name="Mueller R.-W."/>
            <person name="Bruemmer F."/>
            <person name="Labrenz M."/>
            <person name="Spormann A.M."/>
            <person name="Op den Camp H."/>
            <person name="Overmann J."/>
            <person name="Amann R."/>
            <person name="Jetten M.S.M."/>
            <person name="Mascher T."/>
            <person name="Medema M.H."/>
            <person name="Devos D.P."/>
            <person name="Kaster A.-K."/>
            <person name="Ovreas L."/>
            <person name="Rohde M."/>
            <person name="Galperin M.Y."/>
            <person name="Jogler C."/>
        </authorList>
    </citation>
    <scope>NUCLEOTIDE SEQUENCE [LARGE SCALE GENOMIC DNA]</scope>
    <source>
        <strain evidence="2 3">Pla175</strain>
    </source>
</reference>
<dbReference type="InterPro" id="IPR041049">
    <property type="entry name" value="DUF5615"/>
</dbReference>
<accession>A0A518DFG3</accession>
<dbReference type="Pfam" id="PF18480">
    <property type="entry name" value="DUF5615"/>
    <property type="match status" value="1"/>
</dbReference>
<gene>
    <name evidence="2" type="ORF">Pla175_36230</name>
</gene>
<evidence type="ECO:0000313" key="2">
    <source>
        <dbReference type="EMBL" id="QDU90221.1"/>
    </source>
</evidence>
<organism evidence="2 3">
    <name type="scientific">Pirellulimonas nuda</name>
    <dbReference type="NCBI Taxonomy" id="2528009"/>
    <lineage>
        <taxon>Bacteria</taxon>
        <taxon>Pseudomonadati</taxon>
        <taxon>Planctomycetota</taxon>
        <taxon>Planctomycetia</taxon>
        <taxon>Pirellulales</taxon>
        <taxon>Lacipirellulaceae</taxon>
        <taxon>Pirellulimonas</taxon>
    </lineage>
</organism>
<evidence type="ECO:0000259" key="1">
    <source>
        <dbReference type="Pfam" id="PF18480"/>
    </source>
</evidence>
<dbReference type="OrthoDB" id="8085537at2"/>
<proteinExistence type="predicted"/>
<dbReference type="KEGG" id="pnd:Pla175_36230"/>
<dbReference type="EMBL" id="CP036291">
    <property type="protein sequence ID" value="QDU90221.1"/>
    <property type="molecule type" value="Genomic_DNA"/>
</dbReference>
<dbReference type="Proteomes" id="UP000317429">
    <property type="component" value="Chromosome"/>
</dbReference>
<sequence>MKILLDENVTHDLRHEITGHDCETVAYRGWRGIKNGELLQFAAAEGFDALVTNDTNLPYQQSQRNLPIAVIVLKAPSNDFEDIRPLVPKLLAAPDDLPKCRVTVVA</sequence>
<dbReference type="RefSeq" id="WP_145288262.1">
    <property type="nucleotide sequence ID" value="NZ_CP036291.1"/>
</dbReference>
<keyword evidence="3" id="KW-1185">Reference proteome</keyword>